<name>X1C2R0_9ZZZZ</name>
<accession>X1C2R0</accession>
<feature type="non-terminal residue" evidence="1">
    <location>
        <position position="77"/>
    </location>
</feature>
<evidence type="ECO:0000313" key="1">
    <source>
        <dbReference type="EMBL" id="GAH02376.1"/>
    </source>
</evidence>
<comment type="caution">
    <text evidence="1">The sequence shown here is derived from an EMBL/GenBank/DDBJ whole genome shotgun (WGS) entry which is preliminary data.</text>
</comment>
<dbReference type="AlphaFoldDB" id="X1C2R0"/>
<proteinExistence type="predicted"/>
<reference evidence="1" key="1">
    <citation type="journal article" date="2014" name="Front. Microbiol.">
        <title>High frequency of phylogenetically diverse reductive dehalogenase-homologous genes in deep subseafloor sedimentary metagenomes.</title>
        <authorList>
            <person name="Kawai M."/>
            <person name="Futagami T."/>
            <person name="Toyoda A."/>
            <person name="Takaki Y."/>
            <person name="Nishi S."/>
            <person name="Hori S."/>
            <person name="Arai W."/>
            <person name="Tsubouchi T."/>
            <person name="Morono Y."/>
            <person name="Uchiyama I."/>
            <person name="Ito T."/>
            <person name="Fujiyama A."/>
            <person name="Inagaki F."/>
            <person name="Takami H."/>
        </authorList>
    </citation>
    <scope>NUCLEOTIDE SEQUENCE</scope>
    <source>
        <strain evidence="1">Expedition CK06-06</strain>
    </source>
</reference>
<sequence length="77" mass="8697">MLLRKIVPGFLTEAEEMVEILYTIMKLTTEIMIMLIACAEHAVLLNVVIVKNAKIIIVGEMETHQQMVKSIMIIKLG</sequence>
<protein>
    <submittedName>
        <fullName evidence="1">Uncharacterized protein</fullName>
    </submittedName>
</protein>
<gene>
    <name evidence="1" type="ORF">S01H4_45848</name>
</gene>
<dbReference type="EMBL" id="BART01025559">
    <property type="protein sequence ID" value="GAH02376.1"/>
    <property type="molecule type" value="Genomic_DNA"/>
</dbReference>
<organism evidence="1">
    <name type="scientific">marine sediment metagenome</name>
    <dbReference type="NCBI Taxonomy" id="412755"/>
    <lineage>
        <taxon>unclassified sequences</taxon>
        <taxon>metagenomes</taxon>
        <taxon>ecological metagenomes</taxon>
    </lineage>
</organism>